<dbReference type="KEGG" id="gacu:117542530"/>
<evidence type="ECO:0000313" key="20">
    <source>
        <dbReference type="RefSeq" id="XP_034066136.1"/>
    </source>
</evidence>
<name>A0A6P8TPK7_GYMAC</name>
<feature type="region of interest" description="Disordered" evidence="12">
    <location>
        <begin position="1124"/>
        <end position="1152"/>
    </location>
</feature>
<dbReference type="InterPro" id="IPR000436">
    <property type="entry name" value="Sushi_SCR_CCP_dom"/>
</dbReference>
<dbReference type="GeneID" id="117542530"/>
<dbReference type="SMART" id="SM00032">
    <property type="entry name" value="CCP"/>
    <property type="match status" value="1"/>
</dbReference>
<comment type="caution">
    <text evidence="9">Lacks conserved residue(s) required for the propagation of feature annotation.</text>
</comment>
<reference evidence="20" key="1">
    <citation type="submission" date="2025-08" db="UniProtKB">
        <authorList>
            <consortium name="RefSeq"/>
        </authorList>
    </citation>
    <scope>IDENTIFICATION</scope>
</reference>
<evidence type="ECO:0000256" key="13">
    <source>
        <dbReference type="SAM" id="SignalP"/>
    </source>
</evidence>
<feature type="compositionally biased region" description="Acidic residues" evidence="12">
    <location>
        <begin position="926"/>
        <end position="1080"/>
    </location>
</feature>
<dbReference type="CDD" id="cd00033">
    <property type="entry name" value="CCP"/>
    <property type="match status" value="1"/>
</dbReference>
<dbReference type="InterPro" id="IPR050691">
    <property type="entry name" value="Hyaluronan_bind_Proteoglycan"/>
</dbReference>
<feature type="region of interest" description="Disordered" evidence="12">
    <location>
        <begin position="496"/>
        <end position="553"/>
    </location>
</feature>
<evidence type="ECO:0000259" key="15">
    <source>
        <dbReference type="PROSITE" id="PS50041"/>
    </source>
</evidence>
<feature type="chain" id="PRO_5027864887" evidence="13">
    <location>
        <begin position="25"/>
        <end position="1492"/>
    </location>
</feature>
<gene>
    <name evidence="20" type="primary">LOC117542530</name>
</gene>
<dbReference type="SUPFAM" id="SSF56436">
    <property type="entry name" value="C-type lectin-like"/>
    <property type="match status" value="3"/>
</dbReference>
<comment type="subcellular location">
    <subcellularLocation>
        <location evidence="1">Secreted</location>
    </subcellularLocation>
</comment>
<feature type="domain" description="Link" evidence="18">
    <location>
        <begin position="253"/>
        <end position="352"/>
    </location>
</feature>
<dbReference type="FunFam" id="2.10.70.10:FF:000003">
    <property type="entry name" value="Versican core protein"/>
    <property type="match status" value="1"/>
</dbReference>
<evidence type="ECO:0000256" key="7">
    <source>
        <dbReference type="ARBA" id="ARBA00023180"/>
    </source>
</evidence>
<dbReference type="Pfam" id="PF00084">
    <property type="entry name" value="Sushi"/>
    <property type="match status" value="1"/>
</dbReference>
<dbReference type="InterPro" id="IPR007110">
    <property type="entry name" value="Ig-like_dom"/>
</dbReference>
<evidence type="ECO:0000256" key="5">
    <source>
        <dbReference type="ARBA" id="ARBA00022974"/>
    </source>
</evidence>
<evidence type="ECO:0000256" key="3">
    <source>
        <dbReference type="ARBA" id="ARBA00022729"/>
    </source>
</evidence>
<dbReference type="InterPro" id="IPR036179">
    <property type="entry name" value="Ig-like_dom_sf"/>
</dbReference>
<dbReference type="InterPro" id="IPR013106">
    <property type="entry name" value="Ig_V-set"/>
</dbReference>
<feature type="compositionally biased region" description="Low complexity" evidence="12">
    <location>
        <begin position="1125"/>
        <end position="1152"/>
    </location>
</feature>
<keyword evidence="2" id="KW-0964">Secreted</keyword>
<protein>
    <submittedName>
        <fullName evidence="20">Brevican core protein-like</fullName>
    </submittedName>
</protein>
<feature type="domain" description="Sushi" evidence="17">
    <location>
        <begin position="1390"/>
        <end position="1450"/>
    </location>
</feature>
<dbReference type="PROSITE" id="PS50923">
    <property type="entry name" value="SUSHI"/>
    <property type="match status" value="1"/>
</dbReference>
<keyword evidence="7" id="KW-0325">Glycoprotein</keyword>
<feature type="domain" description="Ig-like" evidence="16">
    <location>
        <begin position="44"/>
        <end position="153"/>
    </location>
</feature>
<feature type="disulfide bond" evidence="10">
    <location>
        <begin position="1392"/>
        <end position="1435"/>
    </location>
</feature>
<evidence type="ECO:0000256" key="4">
    <source>
        <dbReference type="ARBA" id="ARBA00022737"/>
    </source>
</evidence>
<dbReference type="GO" id="GO:0002052">
    <property type="term" value="P:positive regulation of neuroblast proliferation"/>
    <property type="evidence" value="ECO:0007669"/>
    <property type="project" value="TreeGrafter"/>
</dbReference>
<evidence type="ECO:0000313" key="19">
    <source>
        <dbReference type="Proteomes" id="UP000515161"/>
    </source>
</evidence>
<organism evidence="19 20">
    <name type="scientific">Gymnodraco acuticeps</name>
    <name type="common">Antarctic dragonfish</name>
    <dbReference type="NCBI Taxonomy" id="8218"/>
    <lineage>
        <taxon>Eukaryota</taxon>
        <taxon>Metazoa</taxon>
        <taxon>Chordata</taxon>
        <taxon>Craniata</taxon>
        <taxon>Vertebrata</taxon>
        <taxon>Euteleostomi</taxon>
        <taxon>Actinopterygii</taxon>
        <taxon>Neopterygii</taxon>
        <taxon>Teleostei</taxon>
        <taxon>Neoteleostei</taxon>
        <taxon>Acanthomorphata</taxon>
        <taxon>Eupercaria</taxon>
        <taxon>Perciformes</taxon>
        <taxon>Notothenioidei</taxon>
        <taxon>Bathydraconidae</taxon>
        <taxon>Gymnodraco</taxon>
    </lineage>
</organism>
<dbReference type="Gene3D" id="2.60.40.10">
    <property type="entry name" value="Immunoglobulins"/>
    <property type="match status" value="1"/>
</dbReference>
<feature type="region of interest" description="Disordered" evidence="12">
    <location>
        <begin position="657"/>
        <end position="691"/>
    </location>
</feature>
<dbReference type="CDD" id="cd00054">
    <property type="entry name" value="EGF_CA"/>
    <property type="match status" value="1"/>
</dbReference>
<keyword evidence="6 9" id="KW-1015">Disulfide bond</keyword>
<dbReference type="SUPFAM" id="SSF48726">
    <property type="entry name" value="Immunoglobulin"/>
    <property type="match status" value="1"/>
</dbReference>
<dbReference type="Pfam" id="PF07686">
    <property type="entry name" value="V-set"/>
    <property type="match status" value="1"/>
</dbReference>
<dbReference type="InParanoid" id="A0A6P8TPK7"/>
<feature type="region of interest" description="Disordered" evidence="12">
    <location>
        <begin position="915"/>
        <end position="1088"/>
    </location>
</feature>
<dbReference type="GO" id="GO:0005540">
    <property type="term" value="F:hyaluronic acid binding"/>
    <property type="evidence" value="ECO:0007669"/>
    <property type="project" value="InterPro"/>
</dbReference>
<feature type="signal peptide" evidence="13">
    <location>
        <begin position="1"/>
        <end position="24"/>
    </location>
</feature>
<evidence type="ECO:0000256" key="12">
    <source>
        <dbReference type="SAM" id="MobiDB-lite"/>
    </source>
</evidence>
<dbReference type="FunFam" id="3.10.100.10:FF:000002">
    <property type="entry name" value="Hyaluronan proteoglycan link protein 1"/>
    <property type="match status" value="1"/>
</dbReference>
<evidence type="ECO:0000259" key="17">
    <source>
        <dbReference type="PROSITE" id="PS50923"/>
    </source>
</evidence>
<accession>A0A6P8TPK7</accession>
<dbReference type="SMART" id="SM00409">
    <property type="entry name" value="IG"/>
    <property type="match status" value="1"/>
</dbReference>
<dbReference type="SMART" id="SM00445">
    <property type="entry name" value="LINK"/>
    <property type="match status" value="2"/>
</dbReference>
<keyword evidence="9" id="KW-0245">EGF-like domain</keyword>
<dbReference type="RefSeq" id="XP_034066136.1">
    <property type="nucleotide sequence ID" value="XM_034210245.1"/>
</dbReference>
<feature type="disulfide bond" evidence="10">
    <location>
        <begin position="1421"/>
        <end position="1448"/>
    </location>
</feature>
<feature type="compositionally biased region" description="Polar residues" evidence="12">
    <location>
        <begin position="496"/>
        <end position="528"/>
    </location>
</feature>
<dbReference type="InterPro" id="IPR016186">
    <property type="entry name" value="C-type_lectin-like/link_sf"/>
</dbReference>
<dbReference type="Gene3D" id="2.10.25.10">
    <property type="entry name" value="Laminin"/>
    <property type="match status" value="1"/>
</dbReference>
<feature type="domain" description="EGF-like" evidence="14">
    <location>
        <begin position="1223"/>
        <end position="1259"/>
    </location>
</feature>
<dbReference type="InterPro" id="IPR018378">
    <property type="entry name" value="C-type_lectin_CS"/>
</dbReference>
<dbReference type="Gene3D" id="2.10.70.10">
    <property type="entry name" value="Complement Module, domain 1"/>
    <property type="match status" value="1"/>
</dbReference>
<keyword evidence="19" id="KW-1185">Reference proteome</keyword>
<dbReference type="PROSITE" id="PS50963">
    <property type="entry name" value="LINK_2"/>
    <property type="match status" value="2"/>
</dbReference>
<dbReference type="GO" id="GO:0010001">
    <property type="term" value="P:glial cell differentiation"/>
    <property type="evidence" value="ECO:0007669"/>
    <property type="project" value="TreeGrafter"/>
</dbReference>
<dbReference type="PANTHER" id="PTHR22804:SF41">
    <property type="entry name" value="BREVICAN CORE PROTEIN"/>
    <property type="match status" value="1"/>
</dbReference>
<dbReference type="Pfam" id="PF00059">
    <property type="entry name" value="Lectin_C"/>
    <property type="match status" value="1"/>
</dbReference>
<proteinExistence type="predicted"/>
<dbReference type="PROSITE" id="PS01241">
    <property type="entry name" value="LINK_1"/>
    <property type="match status" value="1"/>
</dbReference>
<feature type="disulfide bond" evidence="11">
    <location>
        <begin position="201"/>
        <end position="222"/>
    </location>
</feature>
<feature type="domain" description="Link" evidence="18">
    <location>
        <begin position="155"/>
        <end position="250"/>
    </location>
</feature>
<evidence type="ECO:0000256" key="8">
    <source>
        <dbReference type="ARBA" id="ARBA00023319"/>
    </source>
</evidence>
<dbReference type="InterPro" id="IPR000742">
    <property type="entry name" value="EGF"/>
</dbReference>
<dbReference type="SMART" id="SM00406">
    <property type="entry name" value="IGv"/>
    <property type="match status" value="1"/>
</dbReference>
<keyword evidence="4" id="KW-0677">Repeat</keyword>
<keyword evidence="3 13" id="KW-0732">Signal</keyword>
<evidence type="ECO:0000259" key="14">
    <source>
        <dbReference type="PROSITE" id="PS50026"/>
    </source>
</evidence>
<dbReference type="FunFam" id="3.10.100.10:FF:000003">
    <property type="entry name" value="Versican core protein"/>
    <property type="match status" value="1"/>
</dbReference>
<dbReference type="PROSITE" id="PS50041">
    <property type="entry name" value="C_TYPE_LECTIN_2"/>
    <property type="match status" value="1"/>
</dbReference>
<evidence type="ECO:0000259" key="16">
    <source>
        <dbReference type="PROSITE" id="PS50835"/>
    </source>
</evidence>
<evidence type="ECO:0000256" key="2">
    <source>
        <dbReference type="ARBA" id="ARBA00022525"/>
    </source>
</evidence>
<dbReference type="InterPro" id="IPR013783">
    <property type="entry name" value="Ig-like_fold"/>
</dbReference>
<evidence type="ECO:0000256" key="10">
    <source>
        <dbReference type="PROSITE-ProRule" id="PRU00302"/>
    </source>
</evidence>
<dbReference type="FunFam" id="3.10.100.10:FF:000011">
    <property type="entry name" value="Aggrecan core protein"/>
    <property type="match status" value="1"/>
</dbReference>
<dbReference type="InterPro" id="IPR016187">
    <property type="entry name" value="CTDL_fold"/>
</dbReference>
<dbReference type="PROSITE" id="PS50835">
    <property type="entry name" value="IG_LIKE"/>
    <property type="match status" value="1"/>
</dbReference>
<dbReference type="Pfam" id="PF00193">
    <property type="entry name" value="Xlink"/>
    <property type="match status" value="2"/>
</dbReference>
<dbReference type="GO" id="GO:0045202">
    <property type="term" value="C:synapse"/>
    <property type="evidence" value="ECO:0007669"/>
    <property type="project" value="TreeGrafter"/>
</dbReference>
<keyword evidence="10" id="KW-0768">Sushi</keyword>
<dbReference type="PRINTS" id="PR01265">
    <property type="entry name" value="LINKMODULE"/>
</dbReference>
<dbReference type="Gene3D" id="3.10.100.10">
    <property type="entry name" value="Mannose-Binding Protein A, subunit A"/>
    <property type="match status" value="3"/>
</dbReference>
<keyword evidence="5" id="KW-0654">Proteoglycan</keyword>
<dbReference type="GO" id="GO:0007417">
    <property type="term" value="P:central nervous system development"/>
    <property type="evidence" value="ECO:0007669"/>
    <property type="project" value="TreeGrafter"/>
</dbReference>
<feature type="compositionally biased region" description="Basic and acidic residues" evidence="12">
    <location>
        <begin position="530"/>
        <end position="546"/>
    </location>
</feature>
<dbReference type="GO" id="GO:0072534">
    <property type="term" value="C:perineuronal net"/>
    <property type="evidence" value="ECO:0007669"/>
    <property type="project" value="TreeGrafter"/>
</dbReference>
<evidence type="ECO:0000256" key="6">
    <source>
        <dbReference type="ARBA" id="ARBA00023157"/>
    </source>
</evidence>
<dbReference type="GO" id="GO:0005615">
    <property type="term" value="C:extracellular space"/>
    <property type="evidence" value="ECO:0007669"/>
    <property type="project" value="TreeGrafter"/>
</dbReference>
<dbReference type="InterPro" id="IPR003599">
    <property type="entry name" value="Ig_sub"/>
</dbReference>
<feature type="disulfide bond" evidence="11">
    <location>
        <begin position="299"/>
        <end position="320"/>
    </location>
</feature>
<evidence type="ECO:0000256" key="9">
    <source>
        <dbReference type="PROSITE-ProRule" id="PRU00076"/>
    </source>
</evidence>
<dbReference type="PANTHER" id="PTHR22804">
    <property type="entry name" value="AGGRECAN/VERSICAN PROTEOGLYCAN"/>
    <property type="match status" value="1"/>
</dbReference>
<dbReference type="CDD" id="cd03517">
    <property type="entry name" value="Link_domain_CSPGs_modules_1_3"/>
    <property type="match status" value="1"/>
</dbReference>
<evidence type="ECO:0000256" key="1">
    <source>
        <dbReference type="ARBA" id="ARBA00004613"/>
    </source>
</evidence>
<dbReference type="GO" id="GO:0007155">
    <property type="term" value="P:cell adhesion"/>
    <property type="evidence" value="ECO:0007669"/>
    <property type="project" value="InterPro"/>
</dbReference>
<dbReference type="SUPFAM" id="SSF57535">
    <property type="entry name" value="Complement control module/SCR domain"/>
    <property type="match status" value="1"/>
</dbReference>
<feature type="domain" description="C-type lectin" evidence="15">
    <location>
        <begin position="1272"/>
        <end position="1386"/>
    </location>
</feature>
<dbReference type="OrthoDB" id="441660at2759"/>
<feature type="compositionally biased region" description="Low complexity" evidence="12">
    <location>
        <begin position="657"/>
        <end position="683"/>
    </location>
</feature>
<dbReference type="CDD" id="cd03520">
    <property type="entry name" value="Link_domain_CSPGs_modules_2_4"/>
    <property type="match status" value="1"/>
</dbReference>
<keyword evidence="8" id="KW-0393">Immunoglobulin domain</keyword>
<dbReference type="Proteomes" id="UP000515161">
    <property type="component" value="Unplaced"/>
</dbReference>
<dbReference type="SMART" id="SM00034">
    <property type="entry name" value="CLECT"/>
    <property type="match status" value="1"/>
</dbReference>
<sequence length="1492" mass="164170">MLLRRNRHVQILPLLIAVCRITVAFPTQTPSADDNVQQLQVNIPDSGPISAPLGSSISIPCLVSLSSSSPAVPRVKWTVVSGGVETQILVARGQRVKVNEAFRDRAAWLNYTSSPEDLSLWLGDLRSSDSGFYRCEVQQGLEDASDIVQLKVKGVVFHYRDALGRYAFSFNQAQRACEAIGAQITTPDQLLAAYYDGYEQCDAGWLADQSVRYPIQVPREGCYGDMDGQPGVRNYGTMNPDHLFDVYCYLEESDGEVFHDPIPQQLSFDEAQSYCRAAGAELASTAQLYLAWTEGLDRCSPGWLADGSVRYPIITPRERCGGPQPGVKTVYRFSNQTGFPEPSSLHDVHCFRDNINSRTDSPAGYMATQPEDIGQDVIILMEKDHELQLNQRAEQVELKAQTLVESFPFFSSSFTEENLVDTHQTVISDTTQSPLNITPTLDLLEAMNETLSPTEMSSQHPTALINSTFITTETYSSPQNMSFLLDIHNETDSHHNLNFTFDESEPENTTGFPESSYEPTTYNQTVLDTTPKDKTSERPEDSHKIQDASLDFNRSQANYSEAERNHTRGESSWEVISVTLDPVVQVKLDKAEVEDSAQMFVSTQASKEEGIHVTQPAQTTKMSMKELSSSDYVDGSGDISQERYKDVEAGSFIPTSESFTSSFTTHPSSSASASSASAESQTALTEPTLSFGSRHSDKLGFDILSTAPQLWESSISRQEGSTSLEIEDTVTLESEGKQLHPTTSEYHPVSGISLAITESPEGSNSSQMPTDYSTVQYETSDYRVYSDATTNEYEEASGDELPVTATLEETVKVAPTVGKNVSQTVEEENKVNQTLWEVVKVVSPTLEEEDEVSFSPEEEVIAPTLALKTDAYLATTLEEGSAGPYLEKEANVFPVLEKKFNVTLTFVEQARIASSHEEEVNNGPTLEEEASNGPTLEEEASNGPTLEEEASNGPTLEEEASIGPTIEEEASNGPTLEEEASNGPTLEEEASNGPTLEEEASNGPTLEEEASNGPTLEEEASNGPTLEEEASNGPTLEEEASNGPTLEEEASIGPTLEEEASIGPTLEEEASNGPTLEEESNIAPTFDPDFTVFTFDSQTSDWALLTTTTGPQESLKDLEYSRKNTPITSTTAPESSSSTKPTAASTKMTSTTIRTTTHWSRRTWSPTASAPNAFHKTAEPQKETSFIPPVGQGLVDAEFSFTQPPTLLNLPNERAAVGGAGKASDVCVEDPCLNGGTCTDRGGQIQCLCLPTYGGDFCQTDLEHCEPGWDKFHGFCYRHFGQRLSWQVAELHCRMLGAHLVSIITPEEQSYINNNYKEYQWTGLNDKTIEDDFRWSDGNPLLYENWYKGQPDSYFLSGEDCVVMVWHDDGRWSDVPCNYHLAYTCKKGTSSCGPPPKVRNASIFGKVRQKYETDAVVRFHCAEGFQQRLNPLIRCLSGGRWERPHILCIPEAGGPTQHLEVTSQSSSNSAAIKDLEEFEATKETPQYWEIKF</sequence>
<dbReference type="PROSITE" id="PS50026">
    <property type="entry name" value="EGF_3"/>
    <property type="match status" value="1"/>
</dbReference>
<dbReference type="InterPro" id="IPR001304">
    <property type="entry name" value="C-type_lectin-like"/>
</dbReference>
<feature type="disulfide bond" evidence="9">
    <location>
        <begin position="1249"/>
        <end position="1258"/>
    </location>
</feature>
<dbReference type="GO" id="GO:0001501">
    <property type="term" value="P:skeletal system development"/>
    <property type="evidence" value="ECO:0007669"/>
    <property type="project" value="TreeGrafter"/>
</dbReference>
<evidence type="ECO:0000259" key="18">
    <source>
        <dbReference type="PROSITE" id="PS50963"/>
    </source>
</evidence>
<evidence type="ECO:0000256" key="11">
    <source>
        <dbReference type="PROSITE-ProRule" id="PRU00323"/>
    </source>
</evidence>
<dbReference type="PROSITE" id="PS00022">
    <property type="entry name" value="EGF_1"/>
    <property type="match status" value="1"/>
</dbReference>
<dbReference type="PROSITE" id="PS00615">
    <property type="entry name" value="C_TYPE_LECTIN_1"/>
    <property type="match status" value="1"/>
</dbReference>
<dbReference type="InterPro" id="IPR000538">
    <property type="entry name" value="Link_dom"/>
</dbReference>
<dbReference type="InterPro" id="IPR035976">
    <property type="entry name" value="Sushi/SCR/CCP_sf"/>
</dbReference>